<feature type="region of interest" description="Disordered" evidence="1">
    <location>
        <begin position="1"/>
        <end position="32"/>
    </location>
</feature>
<dbReference type="RefSeq" id="WP_394827765.1">
    <property type="nucleotide sequence ID" value="NZ_CP089984.1"/>
</dbReference>
<gene>
    <name evidence="2" type="ORF">LZC94_12790</name>
</gene>
<feature type="compositionally biased region" description="Acidic residues" evidence="1">
    <location>
        <begin position="1"/>
        <end position="10"/>
    </location>
</feature>
<organism evidence="2 3">
    <name type="scientific">Pendulispora albinea</name>
    <dbReference type="NCBI Taxonomy" id="2741071"/>
    <lineage>
        <taxon>Bacteria</taxon>
        <taxon>Pseudomonadati</taxon>
        <taxon>Myxococcota</taxon>
        <taxon>Myxococcia</taxon>
        <taxon>Myxococcales</taxon>
        <taxon>Sorangiineae</taxon>
        <taxon>Pendulisporaceae</taxon>
        <taxon>Pendulispora</taxon>
    </lineage>
</organism>
<dbReference type="Pfam" id="PF24724">
    <property type="entry name" value="DUF7676"/>
    <property type="match status" value="1"/>
</dbReference>
<dbReference type="EMBL" id="CP089984">
    <property type="protein sequence ID" value="WXB18124.1"/>
    <property type="molecule type" value="Genomic_DNA"/>
</dbReference>
<protein>
    <submittedName>
        <fullName evidence="2">Uncharacterized protein</fullName>
    </submittedName>
</protein>
<sequence>MSTIGDDNENPGEPGSARSVRGAPGAPGERALEKNLDGTTTEYFDLEATEEALSALLRTLFDEHWDRIDFGPCMQGAVFELRFATKPRISYLDGYLTIGEEPDPGQSRWHFHLCVGPHRGTKNRPTPPELAAWRRCSRAAFYRDTDPSGRPSSWGLRFWNGRGEQMMTVFFPNPWLNERRTKFVKTPDWSKLELWMTLRERFAGVPADERPDPEAMRPVIH</sequence>
<proteinExistence type="predicted"/>
<accession>A0ABZ2M4F5</accession>
<keyword evidence="3" id="KW-1185">Reference proteome</keyword>
<reference evidence="2 3" key="1">
    <citation type="submission" date="2021-12" db="EMBL/GenBank/DDBJ databases">
        <title>Discovery of the Pendulisporaceae a myxobacterial family with distinct sporulation behavior and unique specialized metabolism.</title>
        <authorList>
            <person name="Garcia R."/>
            <person name="Popoff A."/>
            <person name="Bader C.D."/>
            <person name="Loehr J."/>
            <person name="Walesch S."/>
            <person name="Walt C."/>
            <person name="Boldt J."/>
            <person name="Bunk B."/>
            <person name="Haeckl F.J.F.P.J."/>
            <person name="Gunesch A.P."/>
            <person name="Birkelbach J."/>
            <person name="Nuebel U."/>
            <person name="Pietschmann T."/>
            <person name="Bach T."/>
            <person name="Mueller R."/>
        </authorList>
    </citation>
    <scope>NUCLEOTIDE SEQUENCE [LARGE SCALE GENOMIC DNA]</scope>
    <source>
        <strain evidence="2 3">MSr11954</strain>
    </source>
</reference>
<dbReference type="Proteomes" id="UP001370348">
    <property type="component" value="Chromosome"/>
</dbReference>
<evidence type="ECO:0000256" key="1">
    <source>
        <dbReference type="SAM" id="MobiDB-lite"/>
    </source>
</evidence>
<dbReference type="InterPro" id="IPR056093">
    <property type="entry name" value="DUF7676"/>
</dbReference>
<evidence type="ECO:0000313" key="2">
    <source>
        <dbReference type="EMBL" id="WXB18124.1"/>
    </source>
</evidence>
<evidence type="ECO:0000313" key="3">
    <source>
        <dbReference type="Proteomes" id="UP001370348"/>
    </source>
</evidence>
<name>A0ABZ2M4F5_9BACT</name>